<feature type="region of interest" description="Disordered" evidence="2">
    <location>
        <begin position="438"/>
        <end position="476"/>
    </location>
</feature>
<feature type="compositionally biased region" description="Low complexity" evidence="2">
    <location>
        <begin position="2341"/>
        <end position="2358"/>
    </location>
</feature>
<feature type="region of interest" description="Disordered" evidence="2">
    <location>
        <begin position="1288"/>
        <end position="1350"/>
    </location>
</feature>
<feature type="region of interest" description="Disordered" evidence="2">
    <location>
        <begin position="2311"/>
        <end position="2405"/>
    </location>
</feature>
<feature type="region of interest" description="Disordered" evidence="2">
    <location>
        <begin position="2553"/>
        <end position="2618"/>
    </location>
</feature>
<feature type="compositionally biased region" description="Basic and acidic residues" evidence="2">
    <location>
        <begin position="1841"/>
        <end position="1851"/>
    </location>
</feature>
<feature type="coiled-coil region" evidence="1">
    <location>
        <begin position="2808"/>
        <end position="2863"/>
    </location>
</feature>
<dbReference type="VEuPathDB" id="TriTrypDB:TCDM_05595"/>
<dbReference type="GO" id="GO:0099152">
    <property type="term" value="P:regulation of neurotransmitter receptor transport, endosome to postsynaptic membrane"/>
    <property type="evidence" value="ECO:0007669"/>
    <property type="project" value="TreeGrafter"/>
</dbReference>
<feature type="coiled-coil region" evidence="1">
    <location>
        <begin position="4218"/>
        <end position="4338"/>
    </location>
</feature>
<feature type="region of interest" description="Disordered" evidence="2">
    <location>
        <begin position="1630"/>
        <end position="1665"/>
    </location>
</feature>
<feature type="coiled-coil region" evidence="1">
    <location>
        <begin position="2412"/>
        <end position="2520"/>
    </location>
</feature>
<feature type="coiled-coil region" evidence="1">
    <location>
        <begin position="5037"/>
        <end position="5078"/>
    </location>
</feature>
<dbReference type="InterPro" id="IPR026204">
    <property type="entry name" value="GRIPAP1"/>
</dbReference>
<dbReference type="PANTHER" id="PTHR18978:SF1">
    <property type="entry name" value="GRIP1-ASSOCIATED PROTEIN 1"/>
    <property type="match status" value="1"/>
</dbReference>
<feature type="region of interest" description="Disordered" evidence="2">
    <location>
        <begin position="4342"/>
        <end position="4364"/>
    </location>
</feature>
<dbReference type="VEuPathDB" id="TriTrypDB:Tc_MARK_8224"/>
<dbReference type="VEuPathDB" id="TriTrypDB:TcCL_Unassigned06064"/>
<dbReference type="VEuPathDB" id="TriTrypDB:C4B63_102g38"/>
<evidence type="ECO:0000256" key="2">
    <source>
        <dbReference type="SAM" id="MobiDB-lite"/>
    </source>
</evidence>
<feature type="region of interest" description="Disordered" evidence="2">
    <location>
        <begin position="2078"/>
        <end position="2168"/>
    </location>
</feature>
<dbReference type="VEuPathDB" id="TriTrypDB:TcG_06925"/>
<dbReference type="Proteomes" id="UP000246078">
    <property type="component" value="Unassembled WGS sequence"/>
</dbReference>
<feature type="coiled-coil region" evidence="1">
    <location>
        <begin position="1383"/>
        <end position="1445"/>
    </location>
</feature>
<feature type="compositionally biased region" description="Low complexity" evidence="2">
    <location>
        <begin position="2737"/>
        <end position="2754"/>
    </location>
</feature>
<dbReference type="VEuPathDB" id="TriTrypDB:TcBrA4_0046550"/>
<feature type="compositionally biased region" description="Low complexity" evidence="2">
    <location>
        <begin position="3448"/>
        <end position="3465"/>
    </location>
</feature>
<feature type="coiled-coil region" evidence="1">
    <location>
        <begin position="3282"/>
        <end position="3390"/>
    </location>
</feature>
<feature type="compositionally biased region" description="Basic and acidic residues" evidence="2">
    <location>
        <begin position="3185"/>
        <end position="3195"/>
    </location>
</feature>
<dbReference type="VEuPathDB" id="TriTrypDB:Tc_MARK_1671"/>
<dbReference type="VEuPathDB" id="TriTrypDB:C3747_7g323"/>
<feature type="region of interest" description="Disordered" evidence="2">
    <location>
        <begin position="3185"/>
        <end position="3275"/>
    </location>
</feature>
<feature type="coiled-coil region" evidence="1">
    <location>
        <begin position="3678"/>
        <end position="3825"/>
    </location>
</feature>
<feature type="region of interest" description="Disordered" evidence="2">
    <location>
        <begin position="278"/>
        <end position="316"/>
    </location>
</feature>
<feature type="coiled-coil region" evidence="1">
    <location>
        <begin position="2649"/>
        <end position="2711"/>
    </location>
</feature>
<feature type="region of interest" description="Disordered" evidence="2">
    <location>
        <begin position="753"/>
        <end position="797"/>
    </location>
</feature>
<comment type="caution">
    <text evidence="3">The sequence shown here is derived from an EMBL/GenBank/DDBJ whole genome shotgun (WGS) entry which is preliminary data.</text>
</comment>
<feature type="compositionally biased region" description="Low complexity" evidence="2">
    <location>
        <begin position="1153"/>
        <end position="1170"/>
    </location>
</feature>
<feature type="compositionally biased region" description="Basic and acidic residues" evidence="2">
    <location>
        <begin position="2311"/>
        <end position="2325"/>
    </location>
</feature>
<feature type="region of interest" description="Disordered" evidence="2">
    <location>
        <begin position="5583"/>
        <end position="5667"/>
    </location>
</feature>
<keyword evidence="1" id="KW-0175">Coiled coil</keyword>
<feature type="coiled-coil region" evidence="1">
    <location>
        <begin position="5104"/>
        <end position="5329"/>
    </location>
</feature>
<feature type="compositionally biased region" description="Low complexity" evidence="2">
    <location>
        <begin position="757"/>
        <end position="774"/>
    </location>
</feature>
<feature type="compositionally biased region" description="Basic and acidic residues" evidence="2">
    <location>
        <begin position="2078"/>
        <end position="2088"/>
    </location>
</feature>
<dbReference type="VEuPathDB" id="TriTrypDB:C4B63_79g46"/>
<gene>
    <name evidence="3" type="ORF">C3747_7g323</name>
</gene>
<dbReference type="VEuPathDB" id="TriTrypDB:C4B63_79g42"/>
<dbReference type="VEuPathDB" id="TriTrypDB:C4B63_79g43"/>
<dbReference type="VEuPathDB" id="TriTrypDB:TcCL_NonESM04017"/>
<dbReference type="VEuPathDB" id="TriTrypDB:TcCLB.507933.10"/>
<dbReference type="EMBL" id="PRFC01000007">
    <property type="protein sequence ID" value="PWV20302.1"/>
    <property type="molecule type" value="Genomic_DNA"/>
</dbReference>
<feature type="region of interest" description="Disordered" evidence="2">
    <location>
        <begin position="3423"/>
        <end position="3507"/>
    </location>
</feature>
<name>A0A2V2XIC8_TRYCR</name>
<evidence type="ECO:0000313" key="3">
    <source>
        <dbReference type="EMBL" id="PWV20302.1"/>
    </source>
</evidence>
<dbReference type="VEuPathDB" id="TriTrypDB:ECC02_007660"/>
<reference evidence="3 4" key="1">
    <citation type="journal article" date="2018" name="Microb. Genom.">
        <title>Expanding an expanded genome: long-read sequencing of Trypanosoma cruzi.</title>
        <authorList>
            <person name="Berna L."/>
            <person name="Rodriguez M."/>
            <person name="Chiribao M.L."/>
            <person name="Parodi-Talice A."/>
            <person name="Pita S."/>
            <person name="Rijo G."/>
            <person name="Alvarez-Valin F."/>
            <person name="Robello C."/>
        </authorList>
    </citation>
    <scope>NUCLEOTIDE SEQUENCE [LARGE SCALE GENOMIC DNA]</scope>
    <source>
        <strain evidence="3 4">TCC</strain>
    </source>
</reference>
<feature type="region of interest" description="Disordered" evidence="2">
    <location>
        <begin position="971"/>
        <end position="1058"/>
    </location>
</feature>
<feature type="coiled-coil region" evidence="1">
    <location>
        <begin position="33"/>
        <end position="95"/>
    </location>
</feature>
<evidence type="ECO:0000256" key="1">
    <source>
        <dbReference type="SAM" id="Coils"/>
    </source>
</evidence>
<feature type="coiled-coil region" evidence="1">
    <location>
        <begin position="669"/>
        <end position="731"/>
    </location>
</feature>
<feature type="region of interest" description="Disordered" evidence="2">
    <location>
        <begin position="3844"/>
        <end position="3879"/>
    </location>
</feature>
<feature type="compositionally biased region" description="Low complexity" evidence="2">
    <location>
        <begin position="2578"/>
        <end position="2595"/>
    </location>
</feature>
<feature type="coiled-coil region" evidence="1">
    <location>
        <begin position="1542"/>
        <end position="1604"/>
    </location>
</feature>
<feature type="coiled-coil region" evidence="1">
    <location>
        <begin position="192"/>
        <end position="254"/>
    </location>
</feature>
<organism evidence="3 4">
    <name type="scientific">Trypanosoma cruzi</name>
    <dbReference type="NCBI Taxonomy" id="5693"/>
    <lineage>
        <taxon>Eukaryota</taxon>
        <taxon>Discoba</taxon>
        <taxon>Euglenozoa</taxon>
        <taxon>Kinetoplastea</taxon>
        <taxon>Metakinetoplastina</taxon>
        <taxon>Trypanosomatida</taxon>
        <taxon>Trypanosomatidae</taxon>
        <taxon>Trypanosoma</taxon>
        <taxon>Schizotrypanum</taxon>
    </lineage>
</organism>
<accession>A0A2V2XIC8</accession>
<feature type="coiled-coil region" evidence="1">
    <location>
        <begin position="510"/>
        <end position="572"/>
    </location>
</feature>
<dbReference type="VEuPathDB" id="TriTrypDB:BCY84_11438"/>
<feature type="region of interest" description="Disordered" evidence="2">
    <location>
        <begin position="1841"/>
        <end position="1931"/>
    </location>
</feature>
<dbReference type="GO" id="GO:0098887">
    <property type="term" value="P:neurotransmitter receptor transport, endosome to postsynaptic membrane"/>
    <property type="evidence" value="ECO:0007669"/>
    <property type="project" value="TreeGrafter"/>
</dbReference>
<feature type="region of interest" description="Disordered" evidence="2">
    <location>
        <begin position="1129"/>
        <end position="1195"/>
    </location>
</feature>
<feature type="compositionally biased region" description="Low complexity" evidence="2">
    <location>
        <begin position="5629"/>
        <end position="5648"/>
    </location>
</feature>
<feature type="coiled-coil region" evidence="1">
    <location>
        <begin position="4557"/>
        <end position="5004"/>
    </location>
</feature>
<feature type="region of interest" description="Disordered" evidence="2">
    <location>
        <begin position="1469"/>
        <end position="1510"/>
    </location>
</feature>
<feature type="compositionally biased region" description="Basic and acidic residues" evidence="2">
    <location>
        <begin position="2948"/>
        <end position="2958"/>
    </location>
</feature>
<feature type="coiled-coil region" evidence="1">
    <location>
        <begin position="3519"/>
        <end position="3581"/>
    </location>
</feature>
<dbReference type="VEuPathDB" id="TriTrypDB:TcCL_ESM06865"/>
<dbReference type="Gene3D" id="1.10.287.1490">
    <property type="match status" value="1"/>
</dbReference>
<feature type="region of interest" description="Disordered" evidence="2">
    <location>
        <begin position="2713"/>
        <end position="2779"/>
    </location>
</feature>
<feature type="region of interest" description="Disordered" evidence="2">
    <location>
        <begin position="3605"/>
        <end position="3645"/>
    </location>
</feature>
<feature type="coiled-coil region" evidence="1">
    <location>
        <begin position="4092"/>
        <end position="4193"/>
    </location>
</feature>
<feature type="compositionally biased region" description="Low complexity" evidence="2">
    <location>
        <begin position="1312"/>
        <end position="1329"/>
    </location>
</feature>
<evidence type="ECO:0000313" key="4">
    <source>
        <dbReference type="Proteomes" id="UP000246078"/>
    </source>
</evidence>
<dbReference type="PANTHER" id="PTHR18978">
    <property type="entry name" value="GRIP-1 ASSOCIATED PROTEIN 1"/>
    <property type="match status" value="1"/>
</dbReference>
<feature type="compositionally biased region" description="Low complexity" evidence="2">
    <location>
        <begin position="2104"/>
        <end position="2121"/>
    </location>
</feature>
<feature type="coiled-coil region" evidence="1">
    <location>
        <begin position="4370"/>
        <end position="4411"/>
    </location>
</feature>
<feature type="coiled-coil region" evidence="1">
    <location>
        <begin position="1065"/>
        <end position="1127"/>
    </location>
</feature>
<proteinExistence type="predicted"/>
<protein>
    <submittedName>
        <fullName evidence="3">Putative plectin</fullName>
    </submittedName>
</protein>
<dbReference type="VEuPathDB" id="TriTrypDB:ECC02_007659"/>
<dbReference type="VEuPathDB" id="TriTrypDB:TcCL_NonESM04018"/>
<feature type="region of interest" description="Disordered" evidence="2">
    <location>
        <begin position="597"/>
        <end position="633"/>
    </location>
</feature>
<feature type="coiled-coil region" evidence="1">
    <location>
        <begin position="3915"/>
        <end position="3992"/>
    </location>
</feature>
<feature type="region of interest" description="Disordered" evidence="2">
    <location>
        <begin position="2948"/>
        <end position="3038"/>
    </location>
</feature>
<feature type="region of interest" description="Disordered" evidence="2">
    <location>
        <begin position="119"/>
        <end position="158"/>
    </location>
</feature>
<sequence length="5667" mass="621593">MAMTFFGVGTEQHPTATGDAVSVDRQAEPEGLVTELRGRLAELEAALSSATLARDSAVGEVERLARQCADAEATMHRMEAEMAAENAKLKEELCRMQQSHEEERQAAGAAMHRMEAEMRSQQQTQLAGPPRRAAASSTNPFASMGALSKEPGSFPDQGDDGDDVFGVGTEQHPTATGDAVSVDRQAGPEGLVTELRGRLAELEAALSSATLARDSAVGEVERLARQCADAEATMHRMEAEMAAENAKLKEELCRMQQSHEEERQAAGAAMHRMEAEMRSQQQTQLAGPPRRAAASSTNPFASMGALSKEPGSFPDQGDDGDDVFGVGTEQHPTATGDAVSVDRQAEPEGLVTELRGRLAELEAALSSATLARDSAVGEVERLARQCADAEATMHRMEAEMAAENAKLKEELCRMQQSHEEERQAAGAAMHRMEAEMRSQQQTQLAGPPRRAAASSTNPFASMGALSKEPGSFPDQGDDGDDVFGVGTEQHPTATGDAVSVDRQAEPEGLVTELRGRLAELEAALSSATLARDSAVGEVERLARQCADAEATMHRMEAEMAAENAKLKEELCRMQQSHEEERQAAGAAMHRMEAEMRSQQQTQLAGPPRRAAASSTNPFASMGALSKEPGSFPDQGDDGDDVFGVGTEQHPTATGDAVSVDRQAEPEGLVTELRGRLAELEAALSSATLARDSAVGEVERLARQCADAEATMHRMEAEMAAENAKLKEELCRMQQSHEEERQAAGAAMHLMEAEMRSQQQTQPAGPPRRAAASSTNPFASMGALSKEPGSFPDQGDDGDDVFGVGTEQHPTATGDAVSVDRQAGPEGLVTELRGRLAELEAALSSATLARDSAVGEVERLARQCADAEATMHRMEAEMAAENAKLKEELYRMQQSHEEEIEAALLEASDRIAEHDDLLRHKLEEQEAELEARFLEQLNSFKEPGGDSDALHSLLSLKEENAKLKEELCRMQQSHEEERQAAGAAMHRMEAEMRSQQQTQLAGPPRRAAASSTNPFASMGALSKEPGSFPDQGDDGDDVFGVGTEQHPTATGDAVSVDRQAEPEGLVTELRGRLAELEAALSSATLARDSAVGEVERLARQCADAEATMHRMEAEMAAENAKLKEELCRMQQSHEEERQAAGAAMHRMEAEMRSQQQTQPAGPPRRAAASSTNPFASMGALSKEPGSFPDQGDDGDDVFGVGTEQHPTATGDAVSVDRQAGPEGLVTELRGRLAELEAALSSATLARDSAVGEVERLARQCADAEATMHRMEAEMAAENAKLKEELYRMQQSHEEERQAAGAAMHRMEAEMRSQQQTQPAGPPRRAAASSTNPFASMGALSKEPGSFPDQGDDGDDVFGVGTEQHPTATGDAVSVDRQAGPEGLVTELRGRLAELEAALSSATLARDSAVGEVERLARQCADAEATMHRMEAEMAAENAKLKEELCRMQQSHEEERQAAGAAMHRMEAEMGSQQQTQLAGPPRRAAASSTNPFASMGALSKEPGSFPDQGDDGDDVFGVGTEQHPTATGDAVSMDRQAEPEGLVTELRGRLAELEAALSSATLARDSAVGEVERLARQCADAEATMHRMEAEMAAENAKLKEELCRMQQSHEGERQAAGAAMHRMEAEMRSQQQTQLAGPPRRAAASSTNPFASMGALSKEPGSFPDQGDDGDDVFGVGTEQHPTATGDAVSVDRQAGPEGLVTELRGRLAELEAALSSATLARDSAVGEVERLARQCADAEATMHRMEAEMAAENAKLKEELYRMQQSHEEEIEAALLEASDRIAEHDDLLRHKLEEQEAELEARFLEQLNSFKEPGGDSDALHSLLSLKEENAKLKEELCRMQQSHEEERQAAGAAMHRMEAEMRSQQQTQLAGPPRRAAASSTNPFASMGALSKEPGSFPDQGDDGDDVFGVGTEQHPTATGDAVSVDRQAGPEGLVTELRGRLAELEAALSSATLARDSAVGEVERLARQCADAEATMHRMEAEMAAENAKLKEELYRMQQSHEEEIEAALLEASDRIAEHDDLLRHKLEEQEAELEARFLEQLNSFKEPGGDSDALHSLLSLKEENAKLKEELCRMQQSHEEERQAAGAAMHRMEAEMRSQQQTQPAGPPRRAAASSTNPFASMGALSKEPGSFPDQGDDGDDVFGVGTEQHPTATGDAVSVDRQAGPEGLVTELRGRLAELEAALSSATLARDSAVGEVERLARQCADAEATMHRMEAEMAAENAKLKEELYRMQQSHEEEIEAALLEASDRIAEHDDLLRHKLEEQEAELEARFLEQLNSFKEPGGDSDALHSLLSLKEENAKLKEELCRMQQSHEEERQAAGAAMHRMEAEMRSQQQTQPAGPPRRAAASSTNPFASMGALSKEPGSFPDQGDDGDDVFGVGTEQHPTATGDAVSVDRQAEPEGLVTELRGRLAELEAALSSATLARDSAVGEVERLARQCADAEATMHRMEAEMAAENAKLKEELCRMQQSHEEEIEAALLEASDRIAEHDDLLRHKLEEQEAELEARFLEQLNSFKEPGGDSDALHSLLSLKEENAKLKEELCRMQQSHEGERQAAGAAMHRMEAEMRSQQQTQPAGPPRRAAASSTNPFASMGALSKEPGSFPDQGDDGDDVFGVGTEQHPTATGDAVSVDRQAGPEGLVTELRGRLAELEAALSSATLARDSAVGEVERLARQCADAEATMHRMEAEMAAENAKLKEELCRMQQSHEEERQAAGAAMHRMEAEMRSQQQTQPAGPPRRAAASSTNPFASMGALSKEPGSFPDQGDDGDDVFGVGTEQHPTATGDAVSVDRQAGPEGLVTELRGRLAELEAALSSATLARDSAVGEVERLARQCADAEATMHRMEAEMAAENAKLKEELYRMQQSHGEEIEAALLEASDRIAEHDDLLRHKLEEQEAELEARFLEQLNSFKEPGGDSDALHSLLSLKEENAKLKEELCRMQQSHEEERQAAGAAMHRMEAEMRSQQQTQLAGPPRRAAASSTNPFASMGALSKEPGSFPDQGDDGDDVFGVGTEQHPTATGDAVSVDRQAGPEGLVTELRGRLAELEAALSSATLARDSAVGEVERLARQCADAEATMHRMEAEMAAENAKLKEELYRMQQSHEEEIEAALLEASDRIAEHDDLLRHKLEEQEAELEARFLEQLNSFKEPGGDSDALHSLLSLKEENAKLKEELCRMQQSHEEERQAAGAAMHRMEAEMRSQQQTQLAGPPRRAAASSTNPFASMGALSKEPGSFPDQGDDGDDVFGVGTEQHPTATGDAVSVDRQAEPEGLVTELRGRLAELEAALSSATLARDSAVGEVERLARQCADAEATMHRMEAEMAAENAKLKEELYRMQQSHEEEIEAALLEASDRIAEHDDLLRHKLEEQEAELEARFLEQLNSFKEPGGDSDALHSLLSLKEENAKLKEELCRMQQSHEGERQAAGAAMHRMEAEMRSQQQTQPAGPPRRAAASSTNPFASMGALSKEPGSFPDQGDDGDDVFGVGTEQHPTATGDAVSVDRQAGPEGLVTELRGRLAELEAALSSATLARDSAVGEVERLARQCADAEATMHRMEAEMAAENAKLKEELCRMQQSHEEERQAAGAAMHRMEAEMRSQQQTQLAGPPRRAAASSTNPFASMGALSKEPGSFPDQGDDGDDVFGVGTEQHPTATGDAVSVDRQAEPEGLVTELRGRLAELEAALSSATLARDSAVGEVERLARQCADAEATMHRMEAEMAAENAKLKEELCRMQQSHEEEIEAALLEASDRIAEHDDLLRHKLEEQEAELEARFLEQLNSFKEPGGDSDALHSLLSLKEENAKLKEELCRMQQSHEEERQAAGAAMHRMEAEMRSQQQTQLAGPPRRAAASSTNPFASMGALSKEPGSFPDQGDDGDDVFGVGTEQHPTATGDAVSVDRQAGPEGLVTELRGRLAELEAALSSATLARDSAVGEVERLARQCADAEATMHRMEAEMAAENAKLKEELYRMQQSHEEEIEAALLEASDRIAEHDDLLRHKLEEQEEYYEKILADKTRLESLSVDNSVLGDALFWKEEHDKLYERFEQLQTELRSYLRDTTVHQDVEAVVRQGAPAEEGKCVDGPLQAALNEVDLLKGQISVLQRTREQEEEKVAMQERDLQELRERLRAEEKSRCEFSQMYEDAAALLRDGATSVEMLLQEKRARIEELESQTEKMSQQVLSTEEQLRFVRVELEQRQQEVDEGTERYFRLEAVHREMGAELREVKRLLEERQRTLSQRLERVQNDMEKQMHDASEEIRRVCCEHEQQENGLRREIDRLRAELQAAQTLAATMPFTAQTNNHQLVHLRQKLDEALSEKMQVVAELEAMQQLLRKKESLSRGRQQGAEDGTEAGDSGQSLDARINSLLQRSESLEVRVQQLTTEKETLLQEKDALELEVQCARRMVEVRELACQRQTDEVKQSRTQISAMKDDLSFRIQSCNALRQELNEAQEQAAELARAYEDLQLVTFAERRNLLLREYMEAILLAKAMTVPRVMQDVLHGIMQAHRQLLRRCSENQRNLLARCDAIEQTATEAMVEGERQSNELLSIIEDAKVEQQQLQEIIERLEMELAAANCVARESTEEAAAVKKISTEATKDAREEASKAKSDLQALQLEYNSAVNTISLLETEKANAARILARANSRLEELAAQQQEEVARLQESLIEKTCLLRDAQEVAKNKLEVVEQQAEEYKAQRDDATKRAQAAQASLDRVLPRLERLEAEQAAREAELMDTTQQLTALSQRSTSTEVVSRRQVEALNASIAELRSAHAALSEECTKAHEHITELKNQLTASEAEIGRLRTRKAQQEQEAEAAKARLTELESLYANDTSDAATWRRGAERRSAALESRNSALQEELQASQKQQCVLQEHVDALEAKLRQMSDENHSKDQQQRRFIQQLKERCEILEGEIGKLDEAHANLSAERDTLHRDWLNAKQDVGSLENHLEATNQHNEQLHKELRRQKESHDAELQMVRRTLADAQEEISRCRCTLVEAEARENELNHVVYALKKEKARCVEELQQMRGLAESEQELLVRERSQRQEQVAELQEEVVQLQKDLHAVRQECKGLECKCTQHADEAELLRRQLTDRTDRCRTLQQDAAAQHEQLTATVKSLRAEVATLQSKLEEALDTLAQKQREYEQCEERSLRKMEVSRLSEEILRKEVADLQRDVQQLQQKLAFTATAAHDAEKTGAQQQATISKLTEELERQNTQSTAYLKEREQLQSALRENTSQLERVARKATADLETALAKTNELHRSNVEKLETALRREQQTAQEVRTARDRALESLEERQGECEFLRAEVARLQQMLRSAQAQVASTQAEVRSTVTQVVVEAGLPQEGELSLSSVVNQLLLRLNRLSHAAVLLDVEVSQFKCFEKACEAHAAALRCVIDATRSSQQVPASSTAPTSPLLPMCESSSGSSTHSLRQRSFSSRSRVLQDIISSVSTFAHRLMDHCHTIRGMLDNMEAAVVQCETKFVGDPAVTHLKLVVVATLSELQLRTSRQTAFLSQIFDGAVMSTALQEAIRFLRDDETYVLRPFNELLMPSSSSPLSTPRWGGGVQESTFFTKTRVPAADTASMSQHLWRGSAKKENELQSRIVVDPRQQMESARVPGEEPRGPSIPATSGAEASVASVTTAVDASTGPESSSANWCVNHEMQDAA</sequence>
<feature type="coiled-coil region" evidence="1">
    <location>
        <begin position="4447"/>
        <end position="4474"/>
    </location>
</feature>
<feature type="coiled-coil region" evidence="1">
    <location>
        <begin position="351"/>
        <end position="413"/>
    </location>
</feature>
<feature type="region of interest" description="Disordered" evidence="2">
    <location>
        <begin position="5406"/>
        <end position="5432"/>
    </location>
</feature>
<dbReference type="VEuPathDB" id="TriTrypDB:TCSYLVIO_008236"/>